<comment type="subcellular location">
    <subcellularLocation>
        <location evidence="1 7">Nucleus</location>
    </subcellularLocation>
</comment>
<protein>
    <recommendedName>
        <fullName evidence="7">Transcription factor</fullName>
    </recommendedName>
</protein>
<gene>
    <name evidence="12" type="ORF">BJ322DRAFT_53783</name>
</gene>
<evidence type="ECO:0000256" key="8">
    <source>
        <dbReference type="PROSITE-ProRule" id="PRU00169"/>
    </source>
</evidence>
<dbReference type="Proteomes" id="UP000736335">
    <property type="component" value="Unassembled WGS sequence"/>
</dbReference>
<dbReference type="GO" id="GO:0006357">
    <property type="term" value="P:regulation of transcription by RNA polymerase II"/>
    <property type="evidence" value="ECO:0007669"/>
    <property type="project" value="UniProtKB-UniRule"/>
</dbReference>
<keyword evidence="4 7" id="KW-0804">Transcription</keyword>
<evidence type="ECO:0000313" key="13">
    <source>
        <dbReference type="Proteomes" id="UP000736335"/>
    </source>
</evidence>
<evidence type="ECO:0000256" key="3">
    <source>
        <dbReference type="ARBA" id="ARBA00023125"/>
    </source>
</evidence>
<keyword evidence="9" id="KW-0175">Coiled coil</keyword>
<dbReference type="GO" id="GO:0000156">
    <property type="term" value="F:phosphorelay response regulator activity"/>
    <property type="evidence" value="ECO:0007669"/>
    <property type="project" value="InterPro"/>
</dbReference>
<keyword evidence="8" id="KW-0597">Phosphoprotein</keyword>
<feature type="compositionally biased region" description="Low complexity" evidence="10">
    <location>
        <begin position="526"/>
        <end position="540"/>
    </location>
</feature>
<keyword evidence="5 7" id="KW-0539">Nucleus</keyword>
<dbReference type="InterPro" id="IPR014402">
    <property type="entry name" value="Sig_transdc_resp-reg_Skn7"/>
</dbReference>
<dbReference type="SUPFAM" id="SSF46785">
    <property type="entry name" value="Winged helix' DNA-binding domain"/>
    <property type="match status" value="1"/>
</dbReference>
<evidence type="ECO:0000313" key="12">
    <source>
        <dbReference type="EMBL" id="KAF9792540.1"/>
    </source>
</evidence>
<feature type="compositionally biased region" description="Polar residues" evidence="10">
    <location>
        <begin position="541"/>
        <end position="551"/>
    </location>
</feature>
<feature type="compositionally biased region" description="Polar residues" evidence="10">
    <location>
        <begin position="76"/>
        <end position="89"/>
    </location>
</feature>
<dbReference type="GO" id="GO:0003700">
    <property type="term" value="F:DNA-binding transcription factor activity"/>
    <property type="evidence" value="ECO:0007669"/>
    <property type="project" value="UniProtKB-UniRule"/>
</dbReference>
<comment type="caution">
    <text evidence="12">The sequence shown here is derived from an EMBL/GenBank/DDBJ whole genome shotgun (WGS) entry which is preliminary data.</text>
</comment>
<dbReference type="InterPro" id="IPR000232">
    <property type="entry name" value="HSF_DNA-bd"/>
</dbReference>
<keyword evidence="13" id="KW-1185">Reference proteome</keyword>
<dbReference type="SMART" id="SM00448">
    <property type="entry name" value="REC"/>
    <property type="match status" value="1"/>
</dbReference>
<dbReference type="SMART" id="SM00415">
    <property type="entry name" value="HSF"/>
    <property type="match status" value="1"/>
</dbReference>
<reference evidence="12" key="2">
    <citation type="submission" date="2020-11" db="EMBL/GenBank/DDBJ databases">
        <authorList>
            <consortium name="DOE Joint Genome Institute"/>
            <person name="Kuo A."/>
            <person name="Miyauchi S."/>
            <person name="Kiss E."/>
            <person name="Drula E."/>
            <person name="Kohler A."/>
            <person name="Sanchez-Garcia M."/>
            <person name="Andreopoulos B."/>
            <person name="Barry K.W."/>
            <person name="Bonito G."/>
            <person name="Buee M."/>
            <person name="Carver A."/>
            <person name="Chen C."/>
            <person name="Cichocki N."/>
            <person name="Clum A."/>
            <person name="Culley D."/>
            <person name="Crous P.W."/>
            <person name="Fauchery L."/>
            <person name="Girlanda M."/>
            <person name="Hayes R."/>
            <person name="Keri Z."/>
            <person name="Labutti K."/>
            <person name="Lipzen A."/>
            <person name="Lombard V."/>
            <person name="Magnuson J."/>
            <person name="Maillard F."/>
            <person name="Morin E."/>
            <person name="Murat C."/>
            <person name="Nolan M."/>
            <person name="Ohm R."/>
            <person name="Pangilinan J."/>
            <person name="Pereira M."/>
            <person name="Perotto S."/>
            <person name="Peter M."/>
            <person name="Riley R."/>
            <person name="Sitrit Y."/>
            <person name="Stielow B."/>
            <person name="Szollosi G."/>
            <person name="Zifcakova L."/>
            <person name="Stursova M."/>
            <person name="Spatafora J.W."/>
            <person name="Tedersoo L."/>
            <person name="Vaario L.-M."/>
            <person name="Yamada A."/>
            <person name="Yan M."/>
            <person name="Wang P."/>
            <person name="Xu J."/>
            <person name="Bruns T."/>
            <person name="Baldrian P."/>
            <person name="Vilgalys R."/>
            <person name="Henrissat B."/>
            <person name="Grigoriev I.V."/>
            <person name="Hibbett D."/>
            <person name="Nagy L.G."/>
            <person name="Martin F.M."/>
        </authorList>
    </citation>
    <scope>NUCLEOTIDE SEQUENCE</scope>
    <source>
        <strain evidence="12">UH-Tt-Lm1</strain>
    </source>
</reference>
<reference evidence="12" key="1">
    <citation type="journal article" date="2020" name="Nat. Commun.">
        <title>Large-scale genome sequencing of mycorrhizal fungi provides insights into the early evolution of symbiotic traits.</title>
        <authorList>
            <person name="Miyauchi S."/>
            <person name="Kiss E."/>
            <person name="Kuo A."/>
            <person name="Drula E."/>
            <person name="Kohler A."/>
            <person name="Sanchez-Garcia M."/>
            <person name="Morin E."/>
            <person name="Andreopoulos B."/>
            <person name="Barry K.W."/>
            <person name="Bonito G."/>
            <person name="Buee M."/>
            <person name="Carver A."/>
            <person name="Chen C."/>
            <person name="Cichocki N."/>
            <person name="Clum A."/>
            <person name="Culley D."/>
            <person name="Crous P.W."/>
            <person name="Fauchery L."/>
            <person name="Girlanda M."/>
            <person name="Hayes R.D."/>
            <person name="Keri Z."/>
            <person name="LaButti K."/>
            <person name="Lipzen A."/>
            <person name="Lombard V."/>
            <person name="Magnuson J."/>
            <person name="Maillard F."/>
            <person name="Murat C."/>
            <person name="Nolan M."/>
            <person name="Ohm R.A."/>
            <person name="Pangilinan J."/>
            <person name="Pereira M.F."/>
            <person name="Perotto S."/>
            <person name="Peter M."/>
            <person name="Pfister S."/>
            <person name="Riley R."/>
            <person name="Sitrit Y."/>
            <person name="Stielow J.B."/>
            <person name="Szollosi G."/>
            <person name="Zifcakova L."/>
            <person name="Stursova M."/>
            <person name="Spatafora J.W."/>
            <person name="Tedersoo L."/>
            <person name="Vaario L.M."/>
            <person name="Yamada A."/>
            <person name="Yan M."/>
            <person name="Wang P."/>
            <person name="Xu J."/>
            <person name="Bruns T."/>
            <person name="Baldrian P."/>
            <person name="Vilgalys R."/>
            <person name="Dunand C."/>
            <person name="Henrissat B."/>
            <person name="Grigoriev I.V."/>
            <person name="Hibbett D."/>
            <person name="Nagy L.G."/>
            <person name="Martin F.M."/>
        </authorList>
    </citation>
    <scope>NUCLEOTIDE SEQUENCE</scope>
    <source>
        <strain evidence="12">UH-Tt-Lm1</strain>
    </source>
</reference>
<dbReference type="AlphaFoldDB" id="A0A9P6LBM2"/>
<dbReference type="GO" id="GO:0005634">
    <property type="term" value="C:nucleus"/>
    <property type="evidence" value="ECO:0007669"/>
    <property type="project" value="UniProtKB-SubCell"/>
</dbReference>
<dbReference type="Gene3D" id="1.10.10.10">
    <property type="entry name" value="Winged helix-like DNA-binding domain superfamily/Winged helix DNA-binding domain"/>
    <property type="match status" value="1"/>
</dbReference>
<comment type="subunit">
    <text evidence="6">Homotrimer. Homotrimerization increases the affinity of HSF1 to DNA. Interacts with transcriptional coregulator SSA1 on chromatin.</text>
</comment>
<dbReference type="InterPro" id="IPR036390">
    <property type="entry name" value="WH_DNA-bd_sf"/>
</dbReference>
<evidence type="ECO:0000256" key="10">
    <source>
        <dbReference type="SAM" id="MobiDB-lite"/>
    </source>
</evidence>
<proteinExistence type="predicted"/>
<evidence type="ECO:0000256" key="4">
    <source>
        <dbReference type="ARBA" id="ARBA00023163"/>
    </source>
</evidence>
<sequence>MPQSSMNHSDRKTRRSQTIQLASAPPLLTKSLYPTESHPTIATLDSSSGRYPTRSSSSSAHNPVSSVEDELHSESESQQGKQDSCEPGTTSDFVKKLYRMLEETEIVNVVSWGPKGDCFVVKDMNEFTKSILPRIFKHSNFASFVRQLNKYDFHKVKASDDSPFGEQSWTFRHPEFRADRPHSLENIKRKVAISRKPPAPQYVSSVSQGPPVEYIRTIESLQAQVDHLTRAHDDVAERLRAMETNYKEVLNEMVNFQRDLGQHDMLVQNLIQHFLQVDQTVNSSCMTQHVSNQNTTSISPFFENPNTVNPFFAGQDATTLPVDVDGYMTDVSGGPLNIETSKDVSPFNLRTIDPPSRPDSVLARLMTSGMPPAISAKSSQEPSIYAMSGDVTVQKPETTPAWSTTPRVFVVEDDQLSRNLCSKYIQDYGCSVDFAFDGASAVNRMNIEEFDLVLMDTTIPKLDGCSATSMVRQFNRVTPIVAISSNVKPSQVMTYFTAGMTDVLGKPFAKAEVIEILDKHLSHLKSTSTRTSSRGSIQSTVGKSPSFSSNMPLKRPWEESIGSGGNRLLEKRGRC</sequence>
<feature type="domain" description="Response regulatory" evidence="11">
    <location>
        <begin position="407"/>
        <end position="521"/>
    </location>
</feature>
<feature type="compositionally biased region" description="Low complexity" evidence="10">
    <location>
        <begin position="46"/>
        <end position="66"/>
    </location>
</feature>
<evidence type="ECO:0000256" key="1">
    <source>
        <dbReference type="ARBA" id="ARBA00004123"/>
    </source>
</evidence>
<feature type="region of interest" description="Disordered" evidence="10">
    <location>
        <begin position="1"/>
        <end position="89"/>
    </location>
</feature>
<evidence type="ECO:0000259" key="11">
    <source>
        <dbReference type="PROSITE" id="PS50110"/>
    </source>
</evidence>
<dbReference type="PIRSF" id="PIRSF002595">
    <property type="entry name" value="RR_SKN7"/>
    <property type="match status" value="1"/>
</dbReference>
<feature type="modified residue" description="4-aspartylphosphate" evidence="8">
    <location>
        <position position="456"/>
    </location>
</feature>
<keyword evidence="3 7" id="KW-0238">DNA-binding</keyword>
<dbReference type="FunFam" id="1.10.10.10:FF:000027">
    <property type="entry name" value="Heat shock transcription factor 1"/>
    <property type="match status" value="1"/>
</dbReference>
<dbReference type="Gene3D" id="3.40.50.2300">
    <property type="match status" value="1"/>
</dbReference>
<evidence type="ECO:0000256" key="5">
    <source>
        <dbReference type="ARBA" id="ARBA00023242"/>
    </source>
</evidence>
<evidence type="ECO:0000256" key="9">
    <source>
        <dbReference type="SAM" id="Coils"/>
    </source>
</evidence>
<accession>A0A9P6LBM2</accession>
<dbReference type="PANTHER" id="PTHR10015:SF361">
    <property type="entry name" value="TRANSCRIPTION FACTOR SKN7"/>
    <property type="match status" value="1"/>
</dbReference>
<dbReference type="InterPro" id="IPR011006">
    <property type="entry name" value="CheY-like_superfamily"/>
</dbReference>
<organism evidence="12 13">
    <name type="scientific">Thelephora terrestris</name>
    <dbReference type="NCBI Taxonomy" id="56493"/>
    <lineage>
        <taxon>Eukaryota</taxon>
        <taxon>Fungi</taxon>
        <taxon>Dikarya</taxon>
        <taxon>Basidiomycota</taxon>
        <taxon>Agaricomycotina</taxon>
        <taxon>Agaricomycetes</taxon>
        <taxon>Thelephorales</taxon>
        <taxon>Thelephoraceae</taxon>
        <taxon>Thelephora</taxon>
    </lineage>
</organism>
<dbReference type="PROSITE" id="PS50110">
    <property type="entry name" value="RESPONSE_REGULATORY"/>
    <property type="match status" value="1"/>
</dbReference>
<feature type="coiled-coil region" evidence="9">
    <location>
        <begin position="218"/>
        <end position="259"/>
    </location>
</feature>
<dbReference type="Pfam" id="PF00447">
    <property type="entry name" value="HSF_DNA-bind"/>
    <property type="match status" value="1"/>
</dbReference>
<dbReference type="InterPro" id="IPR001789">
    <property type="entry name" value="Sig_transdc_resp-reg_receiver"/>
</dbReference>
<dbReference type="InterPro" id="IPR036388">
    <property type="entry name" value="WH-like_DNA-bd_sf"/>
</dbReference>
<dbReference type="SUPFAM" id="SSF52172">
    <property type="entry name" value="CheY-like"/>
    <property type="match status" value="1"/>
</dbReference>
<feature type="compositionally biased region" description="Polar residues" evidence="10">
    <location>
        <begin position="32"/>
        <end position="45"/>
    </location>
</feature>
<dbReference type="GO" id="GO:0043565">
    <property type="term" value="F:sequence-specific DNA binding"/>
    <property type="evidence" value="ECO:0007669"/>
    <property type="project" value="InterPro"/>
</dbReference>
<keyword evidence="2 7" id="KW-0805">Transcription regulation</keyword>
<dbReference type="PANTHER" id="PTHR10015">
    <property type="entry name" value="HEAT SHOCK TRANSCRIPTION FACTOR"/>
    <property type="match status" value="1"/>
</dbReference>
<dbReference type="PROSITE" id="PS00434">
    <property type="entry name" value="HSF_DOMAIN"/>
    <property type="match status" value="1"/>
</dbReference>
<evidence type="ECO:0000256" key="2">
    <source>
        <dbReference type="ARBA" id="ARBA00023015"/>
    </source>
</evidence>
<dbReference type="Pfam" id="PF00072">
    <property type="entry name" value="Response_reg"/>
    <property type="match status" value="1"/>
</dbReference>
<evidence type="ECO:0000256" key="7">
    <source>
        <dbReference type="PIRNR" id="PIRNR002595"/>
    </source>
</evidence>
<dbReference type="OrthoDB" id="60033at2759"/>
<feature type="region of interest" description="Disordered" evidence="10">
    <location>
        <begin position="525"/>
        <end position="575"/>
    </location>
</feature>
<dbReference type="EMBL" id="WIUZ02000001">
    <property type="protein sequence ID" value="KAF9792540.1"/>
    <property type="molecule type" value="Genomic_DNA"/>
</dbReference>
<name>A0A9P6LBM2_9AGAM</name>
<dbReference type="PRINTS" id="PR00056">
    <property type="entry name" value="HSFDOMAIN"/>
</dbReference>
<evidence type="ECO:0000256" key="6">
    <source>
        <dbReference type="ARBA" id="ARBA00062171"/>
    </source>
</evidence>
<dbReference type="CDD" id="cd17546">
    <property type="entry name" value="REC_hyHK_CKI1_RcsC-like"/>
    <property type="match status" value="1"/>
</dbReference>